<accession>A0A3S5FFD9</accession>
<dbReference type="InterPro" id="IPR013783">
    <property type="entry name" value="Ig-like_fold"/>
</dbReference>
<dbReference type="OrthoDB" id="6381660at2759"/>
<protein>
    <recommendedName>
        <fullName evidence="1">Fibronectin type-III domain-containing protein</fullName>
    </recommendedName>
</protein>
<evidence type="ECO:0000313" key="3">
    <source>
        <dbReference type="Proteomes" id="UP000784294"/>
    </source>
</evidence>
<evidence type="ECO:0000259" key="1">
    <source>
        <dbReference type="PROSITE" id="PS50853"/>
    </source>
</evidence>
<evidence type="ECO:0000313" key="2">
    <source>
        <dbReference type="EMBL" id="VEL31183.1"/>
    </source>
</evidence>
<dbReference type="InterPro" id="IPR036116">
    <property type="entry name" value="FN3_sf"/>
</dbReference>
<dbReference type="Proteomes" id="UP000784294">
    <property type="component" value="Unassembled WGS sequence"/>
</dbReference>
<keyword evidence="3" id="KW-1185">Reference proteome</keyword>
<dbReference type="InterPro" id="IPR003961">
    <property type="entry name" value="FN3_dom"/>
</dbReference>
<sequence length="69" mass="7691">MKERTDDAPSEPTHLLIVDVREDSATLNWDMPASHFGGIESYVVQLFLANDTLNSIATVRNPQSVTLYV</sequence>
<proteinExistence type="predicted"/>
<gene>
    <name evidence="2" type="ORF">PXEA_LOCUS24623</name>
</gene>
<dbReference type="EMBL" id="CAAALY010119504">
    <property type="protein sequence ID" value="VEL31183.1"/>
    <property type="molecule type" value="Genomic_DNA"/>
</dbReference>
<dbReference type="Gene3D" id="2.60.40.10">
    <property type="entry name" value="Immunoglobulins"/>
    <property type="match status" value="1"/>
</dbReference>
<dbReference type="SUPFAM" id="SSF49265">
    <property type="entry name" value="Fibronectin type III"/>
    <property type="match status" value="1"/>
</dbReference>
<organism evidence="2 3">
    <name type="scientific">Protopolystoma xenopodis</name>
    <dbReference type="NCBI Taxonomy" id="117903"/>
    <lineage>
        <taxon>Eukaryota</taxon>
        <taxon>Metazoa</taxon>
        <taxon>Spiralia</taxon>
        <taxon>Lophotrochozoa</taxon>
        <taxon>Platyhelminthes</taxon>
        <taxon>Monogenea</taxon>
        <taxon>Polyopisthocotylea</taxon>
        <taxon>Polystomatidea</taxon>
        <taxon>Polystomatidae</taxon>
        <taxon>Protopolystoma</taxon>
    </lineage>
</organism>
<dbReference type="PROSITE" id="PS50853">
    <property type="entry name" value="FN3"/>
    <property type="match status" value="1"/>
</dbReference>
<name>A0A3S5FFD9_9PLAT</name>
<comment type="caution">
    <text evidence="2">The sequence shown here is derived from an EMBL/GenBank/DDBJ whole genome shotgun (WGS) entry which is preliminary data.</text>
</comment>
<dbReference type="CDD" id="cd00063">
    <property type="entry name" value="FN3"/>
    <property type="match status" value="1"/>
</dbReference>
<reference evidence="2" key="1">
    <citation type="submission" date="2018-11" db="EMBL/GenBank/DDBJ databases">
        <authorList>
            <consortium name="Pathogen Informatics"/>
        </authorList>
    </citation>
    <scope>NUCLEOTIDE SEQUENCE</scope>
</reference>
<feature type="domain" description="Fibronectin type-III" evidence="1">
    <location>
        <begin position="8"/>
        <end position="69"/>
    </location>
</feature>
<dbReference type="AlphaFoldDB" id="A0A3S5FFD9"/>